<keyword evidence="2" id="KW-1185">Reference proteome</keyword>
<sequence length="54" mass="6435">MQKRENDKDSFGVYQNISLLVFNKTIVVKRILQEWTSFSLVLVLLKQDGLWTYK</sequence>
<name>H1YDS4_9SPHI</name>
<protein>
    <submittedName>
        <fullName evidence="1">Uncharacterized protein</fullName>
    </submittedName>
</protein>
<dbReference type="Proteomes" id="UP000002774">
    <property type="component" value="Chromosome"/>
</dbReference>
<reference evidence="1" key="1">
    <citation type="submission" date="2011-09" db="EMBL/GenBank/DDBJ databases">
        <title>The permanent draft genome of Mucilaginibacter paludis DSM 18603.</title>
        <authorList>
            <consortium name="US DOE Joint Genome Institute (JGI-PGF)"/>
            <person name="Lucas S."/>
            <person name="Han J."/>
            <person name="Lapidus A."/>
            <person name="Bruce D."/>
            <person name="Goodwin L."/>
            <person name="Pitluck S."/>
            <person name="Peters L."/>
            <person name="Kyrpides N."/>
            <person name="Mavromatis K."/>
            <person name="Ivanova N."/>
            <person name="Mikhailova N."/>
            <person name="Held B."/>
            <person name="Detter J.C."/>
            <person name="Tapia R."/>
            <person name="Han C."/>
            <person name="Land M."/>
            <person name="Hauser L."/>
            <person name="Markowitz V."/>
            <person name="Cheng J.-F."/>
            <person name="Hugenholtz P."/>
            <person name="Woyke T."/>
            <person name="Wu D."/>
            <person name="Tindall B."/>
            <person name="Brambilla E."/>
            <person name="Klenk H.-P."/>
            <person name="Eisen J.A."/>
        </authorList>
    </citation>
    <scope>NUCLEOTIDE SEQUENCE [LARGE SCALE GENOMIC DNA]</scope>
    <source>
        <strain evidence="1">DSM 18603</strain>
    </source>
</reference>
<dbReference type="HOGENOM" id="CLU_3045506_0_0_10"/>
<evidence type="ECO:0000313" key="2">
    <source>
        <dbReference type="Proteomes" id="UP000002774"/>
    </source>
</evidence>
<evidence type="ECO:0000313" key="1">
    <source>
        <dbReference type="EMBL" id="EHQ24264.1"/>
    </source>
</evidence>
<dbReference type="AlphaFoldDB" id="H1YDS4"/>
<accession>H1YDS4</accession>
<dbReference type="EMBL" id="CM001403">
    <property type="protein sequence ID" value="EHQ24264.1"/>
    <property type="molecule type" value="Genomic_DNA"/>
</dbReference>
<gene>
    <name evidence="1" type="ORF">Mucpa_0061</name>
</gene>
<proteinExistence type="predicted"/>
<organism evidence="1 2">
    <name type="scientific">Mucilaginibacter paludis DSM 18603</name>
    <dbReference type="NCBI Taxonomy" id="714943"/>
    <lineage>
        <taxon>Bacteria</taxon>
        <taxon>Pseudomonadati</taxon>
        <taxon>Bacteroidota</taxon>
        <taxon>Sphingobacteriia</taxon>
        <taxon>Sphingobacteriales</taxon>
        <taxon>Sphingobacteriaceae</taxon>
        <taxon>Mucilaginibacter</taxon>
    </lineage>
</organism>
<dbReference type="STRING" id="714943.Mucpa_0061"/>